<keyword evidence="3" id="KW-1185">Reference proteome</keyword>
<feature type="compositionally biased region" description="Basic and acidic residues" evidence="1">
    <location>
        <begin position="783"/>
        <end position="793"/>
    </location>
</feature>
<name>A0A849AFJ6_9ACTN</name>
<feature type="region of interest" description="Disordered" evidence="1">
    <location>
        <begin position="577"/>
        <end position="793"/>
    </location>
</feature>
<feature type="compositionally biased region" description="Low complexity" evidence="1">
    <location>
        <begin position="624"/>
        <end position="644"/>
    </location>
</feature>
<feature type="compositionally biased region" description="Basic and acidic residues" evidence="1">
    <location>
        <begin position="195"/>
        <end position="204"/>
    </location>
</feature>
<feature type="compositionally biased region" description="Gly residues" evidence="1">
    <location>
        <begin position="75"/>
        <end position="99"/>
    </location>
</feature>
<dbReference type="AlphaFoldDB" id="A0A849AFJ6"/>
<feature type="compositionally biased region" description="Pro residues" evidence="1">
    <location>
        <begin position="286"/>
        <end position="334"/>
    </location>
</feature>
<comment type="caution">
    <text evidence="2">The sequence shown here is derived from an EMBL/GenBank/DDBJ whole genome shotgun (WGS) entry which is preliminary data.</text>
</comment>
<evidence type="ECO:0000256" key="1">
    <source>
        <dbReference type="SAM" id="MobiDB-lite"/>
    </source>
</evidence>
<feature type="region of interest" description="Disordered" evidence="1">
    <location>
        <begin position="191"/>
        <end position="214"/>
    </location>
</feature>
<feature type="compositionally biased region" description="Polar residues" evidence="1">
    <location>
        <begin position="754"/>
        <end position="769"/>
    </location>
</feature>
<feature type="compositionally biased region" description="Low complexity" evidence="1">
    <location>
        <begin position="354"/>
        <end position="368"/>
    </location>
</feature>
<gene>
    <name evidence="2" type="ORF">HKD39_07775</name>
</gene>
<protein>
    <submittedName>
        <fullName evidence="2">Uncharacterized protein</fullName>
    </submittedName>
</protein>
<feature type="compositionally biased region" description="Basic residues" evidence="1">
    <location>
        <begin position="23"/>
        <end position="37"/>
    </location>
</feature>
<reference evidence="2 3" key="1">
    <citation type="submission" date="2020-05" db="EMBL/GenBank/DDBJ databases">
        <title>Nakamurella sp. DB0629 isolated from air conditioner.</title>
        <authorList>
            <person name="Kim D.H."/>
            <person name="Kim D.-U."/>
        </authorList>
    </citation>
    <scope>NUCLEOTIDE SEQUENCE [LARGE SCALE GENOMIC DNA]</scope>
    <source>
        <strain evidence="2 3">DB0629</strain>
    </source>
</reference>
<feature type="region of interest" description="Disordered" evidence="1">
    <location>
        <begin position="261"/>
        <end position="563"/>
    </location>
</feature>
<feature type="compositionally biased region" description="Low complexity" evidence="1">
    <location>
        <begin position="335"/>
        <end position="346"/>
    </location>
</feature>
<feature type="compositionally biased region" description="Low complexity" evidence="1">
    <location>
        <begin position="63"/>
        <end position="74"/>
    </location>
</feature>
<dbReference type="RefSeq" id="WP_171199275.1">
    <property type="nucleotide sequence ID" value="NZ_JABEND010000003.1"/>
</dbReference>
<feature type="compositionally biased region" description="Basic residues" evidence="1">
    <location>
        <begin position="545"/>
        <end position="561"/>
    </location>
</feature>
<evidence type="ECO:0000313" key="2">
    <source>
        <dbReference type="EMBL" id="NNG35612.1"/>
    </source>
</evidence>
<dbReference type="Proteomes" id="UP000562984">
    <property type="component" value="Unassembled WGS sequence"/>
</dbReference>
<proteinExistence type="predicted"/>
<evidence type="ECO:0000313" key="3">
    <source>
        <dbReference type="Proteomes" id="UP000562984"/>
    </source>
</evidence>
<dbReference type="EMBL" id="JABEND010000003">
    <property type="protein sequence ID" value="NNG35612.1"/>
    <property type="molecule type" value="Genomic_DNA"/>
</dbReference>
<feature type="region of interest" description="Disordered" evidence="1">
    <location>
        <begin position="16"/>
        <end position="156"/>
    </location>
</feature>
<feature type="compositionally biased region" description="Basic and acidic residues" evidence="1">
    <location>
        <begin position="658"/>
        <end position="672"/>
    </location>
</feature>
<organism evidence="2 3">
    <name type="scientific">Nakamurella aerolata</name>
    <dbReference type="NCBI Taxonomy" id="1656892"/>
    <lineage>
        <taxon>Bacteria</taxon>
        <taxon>Bacillati</taxon>
        <taxon>Actinomycetota</taxon>
        <taxon>Actinomycetes</taxon>
        <taxon>Nakamurellales</taxon>
        <taxon>Nakamurellaceae</taxon>
        <taxon>Nakamurella</taxon>
    </lineage>
</organism>
<accession>A0A849AFJ6</accession>
<feature type="compositionally biased region" description="Basic residues" evidence="1">
    <location>
        <begin position="614"/>
        <end position="623"/>
    </location>
</feature>
<feature type="compositionally biased region" description="Low complexity" evidence="1">
    <location>
        <begin position="411"/>
        <end position="462"/>
    </location>
</feature>
<sequence length="875" mass="89351">MAAVLPTAVLPAAQALAGAAAKSPRHHRPLPPSRRRRLPEEDGIPDIERDTAGDPPTGGAPIDDGSGPRPDPGAGDAGTGTGTGNAPGDTGSGGNGFGGAPIDDGSGPRPEPGSGQPTGPSTGGAAGGSLPSLEEPTTAPGDPQLRTMELQCQSSDRCVDRQRMLAEASWWSKIRDVFSYLWTEPAYDTLTTSEKASRDVRDGKPPQSDDPEYNKAYQASLGRAEFEPYTRAKSEDPDYVRGWNQAHLEWRLQSALDRAYGARPNAVPVRPRHTRPPSTARRNPPAAKPSPQATPAPPAAQPGPAPAKPAPAPAPPPVAKPAPPAAKPAPPAAPGAPAGGAAKPPAQVAPPPAAAARPETGGPGARPASGQNGSSRPSDDVTPISPNTSATGIPGAAPRVRGDEPSTVIGVPAPAARPGTAAARPDATAARPATPARPGAAVTRPDAAARPGTGRPAAPGVGKPNTPAKGPVLYDPKTKKVTMPGTVPREQQRTGTVKRASEGPYPVGRPGDYVAPPKVGALKPPRIKGGELVNGKIRGGTPTGGKHRAVTKNDVRKHKAKQAVDPLTKAVNRVAGAADDVDSSVQLPKGAPGWEPKHSIGKIDSTANSDLAKAARRHAKALKKQSTASGASAAAPKPASGRSGQWRPPLSAATTIGDPRDRGPGVPDDKRGRSSTAGTAGPAVPDDKRGRSDTAGPGVPDDKRGQSGTAGPGVPGGKREKASPTRTPVPPRAAVGKPDRVSMPKHSAPPKASSARQTPTVKPSPQQPGNRVVAPPQRPNELQAKDSRASKRLDTAASDCLDAVTSDLQSAATKPEHVLATLSRCGTQFDAATRQLAAQQRASLERLIRDAAKQSKATTAEADRKLKELLSDWGG</sequence>